<dbReference type="GO" id="GO:0005739">
    <property type="term" value="C:mitochondrion"/>
    <property type="evidence" value="ECO:0007669"/>
    <property type="project" value="TreeGrafter"/>
</dbReference>
<dbReference type="AlphaFoldDB" id="A0A0D2H3U5"/>
<name>A0A0D2H3U5_9EURO</name>
<dbReference type="RefSeq" id="XP_013272194.1">
    <property type="nucleotide sequence ID" value="XM_013416740.1"/>
</dbReference>
<evidence type="ECO:0000256" key="2">
    <source>
        <dbReference type="SAM" id="MobiDB-lite"/>
    </source>
</evidence>
<proteinExistence type="predicted"/>
<dbReference type="Proteomes" id="UP000053617">
    <property type="component" value="Unassembled WGS sequence"/>
</dbReference>
<dbReference type="STRING" id="1442369.A0A0D2H3U5"/>
<dbReference type="Pfam" id="PF00551">
    <property type="entry name" value="Formyl_trans_N"/>
    <property type="match status" value="1"/>
</dbReference>
<dbReference type="PANTHER" id="PTHR11138">
    <property type="entry name" value="METHIONYL-TRNA FORMYLTRANSFERASE"/>
    <property type="match status" value="1"/>
</dbReference>
<dbReference type="SUPFAM" id="SSF53328">
    <property type="entry name" value="Formyltransferase"/>
    <property type="match status" value="1"/>
</dbReference>
<feature type="region of interest" description="Disordered" evidence="2">
    <location>
        <begin position="422"/>
        <end position="442"/>
    </location>
</feature>
<evidence type="ECO:0000313" key="5">
    <source>
        <dbReference type="Proteomes" id="UP000053617"/>
    </source>
</evidence>
<dbReference type="EC" id="2.1.2.9" evidence="1"/>
<evidence type="ECO:0000313" key="4">
    <source>
        <dbReference type="EMBL" id="KIX05058.1"/>
    </source>
</evidence>
<keyword evidence="5" id="KW-1185">Reference proteome</keyword>
<dbReference type="InterPro" id="IPR002376">
    <property type="entry name" value="Formyl_transf_N"/>
</dbReference>
<dbReference type="OrthoDB" id="10268103at2759"/>
<dbReference type="HOGENOM" id="CLU_033347_0_2_1"/>
<accession>A0A0D2H3U5</accession>
<protein>
    <recommendedName>
        <fullName evidence="1">methionyl-tRNA formyltransferase</fullName>
        <ecNumber evidence="1">2.1.2.9</ecNumber>
    </recommendedName>
</protein>
<organism evidence="4 5">
    <name type="scientific">Rhinocladiella mackenziei CBS 650.93</name>
    <dbReference type="NCBI Taxonomy" id="1442369"/>
    <lineage>
        <taxon>Eukaryota</taxon>
        <taxon>Fungi</taxon>
        <taxon>Dikarya</taxon>
        <taxon>Ascomycota</taxon>
        <taxon>Pezizomycotina</taxon>
        <taxon>Eurotiomycetes</taxon>
        <taxon>Chaetothyriomycetidae</taxon>
        <taxon>Chaetothyriales</taxon>
        <taxon>Herpotrichiellaceae</taxon>
        <taxon>Rhinocladiella</taxon>
    </lineage>
</organism>
<gene>
    <name evidence="4" type="ORF">Z518_05930</name>
</gene>
<dbReference type="EMBL" id="KN847478">
    <property type="protein sequence ID" value="KIX05058.1"/>
    <property type="molecule type" value="Genomic_DNA"/>
</dbReference>
<feature type="domain" description="Formyl transferase N-terminal" evidence="3">
    <location>
        <begin position="72"/>
        <end position="207"/>
    </location>
</feature>
<evidence type="ECO:0000259" key="3">
    <source>
        <dbReference type="Pfam" id="PF00551"/>
    </source>
</evidence>
<dbReference type="GO" id="GO:0004479">
    <property type="term" value="F:methionyl-tRNA formyltransferase activity"/>
    <property type="evidence" value="ECO:0007669"/>
    <property type="project" value="UniProtKB-EC"/>
</dbReference>
<evidence type="ECO:0000256" key="1">
    <source>
        <dbReference type="ARBA" id="ARBA00012261"/>
    </source>
</evidence>
<dbReference type="GeneID" id="25294001"/>
<dbReference type="VEuPathDB" id="FungiDB:Z518_05930"/>
<dbReference type="InterPro" id="IPR041711">
    <property type="entry name" value="Met-tRNA-FMT_N"/>
</dbReference>
<sequence length="442" mass="47888">MRRSLFQLAACSRTGLSVSGRQFRSYLYHQALRHISDQKKDHGDPLRILFCGSDWFSAASLRALYKFSQCPDSNILSIDVVTRNDKRVGRGFKIIKAPPIKGVALDLGLPIHQIDTFTGWDPPQYAEQTSPNINLIVAVSFGLFIPPRILTQSKYSGLNVHPSMLPDLRGAGPIQWTILQGRTTTGVTLQTLHHRRFDEGTILDQTPAPGLAIPNPDEITGSQLTALLAPIGAKMLVDGIRNRVYIPPHVPILAPGTESTTPLAHAPKIPAALHAIDFETLPGIDILRRSRTISPLRTWAKRILGDNIQIKLDGDMRASTTEDIPGSVTAKASLIPPGIPYAIVPANKKIYHSDKPLIVNTVPGPMGEIRRIVIPSITVASMKPGPGAAAAARAGLFLPDPLCVEYYKLYYFRSALSVPGMATSPGAAERQPDSTLAPLSSG</sequence>
<reference evidence="4 5" key="1">
    <citation type="submission" date="2015-01" db="EMBL/GenBank/DDBJ databases">
        <title>The Genome Sequence of Rhinocladiella mackenzie CBS 650.93.</title>
        <authorList>
            <consortium name="The Broad Institute Genomics Platform"/>
            <person name="Cuomo C."/>
            <person name="de Hoog S."/>
            <person name="Gorbushina A."/>
            <person name="Stielow B."/>
            <person name="Teixiera M."/>
            <person name="Abouelleil A."/>
            <person name="Chapman S.B."/>
            <person name="Priest M."/>
            <person name="Young S.K."/>
            <person name="Wortman J."/>
            <person name="Nusbaum C."/>
            <person name="Birren B."/>
        </authorList>
    </citation>
    <scope>NUCLEOTIDE SEQUENCE [LARGE SCALE GENOMIC DNA]</scope>
    <source>
        <strain evidence="4 5">CBS 650.93</strain>
    </source>
</reference>
<feature type="compositionally biased region" description="Polar residues" evidence="2">
    <location>
        <begin position="433"/>
        <end position="442"/>
    </location>
</feature>
<dbReference type="Gene3D" id="3.40.50.12230">
    <property type="match status" value="1"/>
</dbReference>
<dbReference type="CDD" id="cd08646">
    <property type="entry name" value="FMT_core_Met-tRNA-FMT_N"/>
    <property type="match status" value="1"/>
</dbReference>
<dbReference type="InterPro" id="IPR036477">
    <property type="entry name" value="Formyl_transf_N_sf"/>
</dbReference>
<dbReference type="PANTHER" id="PTHR11138:SF5">
    <property type="entry name" value="METHIONYL-TRNA FORMYLTRANSFERASE, MITOCHONDRIAL"/>
    <property type="match status" value="1"/>
</dbReference>